<organism evidence="2 3">
    <name type="scientific">Colletotrichum sojae</name>
    <dbReference type="NCBI Taxonomy" id="2175907"/>
    <lineage>
        <taxon>Eukaryota</taxon>
        <taxon>Fungi</taxon>
        <taxon>Dikarya</taxon>
        <taxon>Ascomycota</taxon>
        <taxon>Pezizomycotina</taxon>
        <taxon>Sordariomycetes</taxon>
        <taxon>Hypocreomycetidae</taxon>
        <taxon>Glomerellales</taxon>
        <taxon>Glomerellaceae</taxon>
        <taxon>Colletotrichum</taxon>
        <taxon>Colletotrichum orchidearum species complex</taxon>
    </lineage>
</organism>
<name>A0A8H6JFP9_9PEZI</name>
<evidence type="ECO:0000313" key="3">
    <source>
        <dbReference type="Proteomes" id="UP000652219"/>
    </source>
</evidence>
<dbReference type="AlphaFoldDB" id="A0A8H6JFP9"/>
<accession>A0A8H6JFP9</accession>
<sequence length="507" mass="58358">MAQSGTATDQQEACMPQDLQTEDLVTYRPADYHGAEFLTGYSRKPLSSPGSDDETISLDKIPRELILMIMGRLGPVDLYLLRQTSTLFYSCLGDAAFCEWQKPVQAIPTQAVLCFNLSTGEPSLRRLASGEALGAEERLRAWQLIEFDHRKLLPAEKDQIWDILNRKKFCPDCTAHERCSWSIEDPDPEWQQCYFCFQSHKTFHFAQNEEEEELLACPTVDGRKKTCPHHSISLFDTRGIDRPSGYSTAQVFSCSACASSWPFERPPTLLLETRPFEDCSFALDWSLKVCDLNEGHIVSKAFLRRNLETLADELLCPHAAWNREILLKPFYWDRCVCFSASTAADNRTFRHPSHESCLAKSCCLCHDLRGSNWGKFMNADCQHAAECSLCSSKYVWERRGREVFLSRHESWPDMWQMDFFLGKVESQHQHRDQWVNQIDVETIRAGARYGHPPCRRKGCPNSRSLWWTNSDSREIKPDERTASPRHIDSTIRALLRIRELSEESDSY</sequence>
<protein>
    <recommendedName>
        <fullName evidence="1">F-box domain-containing protein</fullName>
    </recommendedName>
</protein>
<gene>
    <name evidence="2" type="ORF">CSOJ01_05268</name>
</gene>
<proteinExistence type="predicted"/>
<dbReference type="InterPro" id="IPR036047">
    <property type="entry name" value="F-box-like_dom_sf"/>
</dbReference>
<reference evidence="2 3" key="1">
    <citation type="journal article" date="2020" name="Phytopathology">
        <title>Genome Sequence Resources of Colletotrichum truncatum, C. plurivorum, C. musicola, and C. sojae: Four Species Pathogenic to Soybean (Glycine max).</title>
        <authorList>
            <person name="Rogerio F."/>
            <person name="Boufleur T.R."/>
            <person name="Ciampi-Guillardi M."/>
            <person name="Sukno S.A."/>
            <person name="Thon M.R."/>
            <person name="Massola Junior N.S."/>
            <person name="Baroncelli R."/>
        </authorList>
    </citation>
    <scope>NUCLEOTIDE SEQUENCE [LARGE SCALE GENOMIC DNA]</scope>
    <source>
        <strain evidence="2 3">LFN0009</strain>
    </source>
</reference>
<dbReference type="Pfam" id="PF00646">
    <property type="entry name" value="F-box"/>
    <property type="match status" value="1"/>
</dbReference>
<dbReference type="InterPro" id="IPR001810">
    <property type="entry name" value="F-box_dom"/>
</dbReference>
<dbReference type="Proteomes" id="UP000652219">
    <property type="component" value="Unassembled WGS sequence"/>
</dbReference>
<feature type="domain" description="F-box" evidence="1">
    <location>
        <begin position="55"/>
        <end position="103"/>
    </location>
</feature>
<comment type="caution">
    <text evidence="2">The sequence shown here is derived from an EMBL/GenBank/DDBJ whole genome shotgun (WGS) entry which is preliminary data.</text>
</comment>
<dbReference type="SUPFAM" id="SSF81383">
    <property type="entry name" value="F-box domain"/>
    <property type="match status" value="1"/>
</dbReference>
<dbReference type="PROSITE" id="PS50181">
    <property type="entry name" value="FBOX"/>
    <property type="match status" value="1"/>
</dbReference>
<keyword evidence="3" id="KW-1185">Reference proteome</keyword>
<evidence type="ECO:0000313" key="2">
    <source>
        <dbReference type="EMBL" id="KAF6812279.1"/>
    </source>
</evidence>
<evidence type="ECO:0000259" key="1">
    <source>
        <dbReference type="PROSITE" id="PS50181"/>
    </source>
</evidence>
<dbReference type="EMBL" id="WIGN01000065">
    <property type="protein sequence ID" value="KAF6812279.1"/>
    <property type="molecule type" value="Genomic_DNA"/>
</dbReference>